<evidence type="ECO:0000256" key="1">
    <source>
        <dbReference type="SAM" id="MobiDB-lite"/>
    </source>
</evidence>
<dbReference type="AlphaFoldDB" id="A0AAD7SP45"/>
<dbReference type="EMBL" id="JAINUG010000044">
    <property type="protein sequence ID" value="KAJ8406175.1"/>
    <property type="molecule type" value="Genomic_DNA"/>
</dbReference>
<feature type="region of interest" description="Disordered" evidence="1">
    <location>
        <begin position="1"/>
        <end position="45"/>
    </location>
</feature>
<reference evidence="2" key="1">
    <citation type="journal article" date="2023" name="Science">
        <title>Genome structures resolve the early diversification of teleost fishes.</title>
        <authorList>
            <person name="Parey E."/>
            <person name="Louis A."/>
            <person name="Montfort J."/>
            <person name="Bouchez O."/>
            <person name="Roques C."/>
            <person name="Iampietro C."/>
            <person name="Lluch J."/>
            <person name="Castinel A."/>
            <person name="Donnadieu C."/>
            <person name="Desvignes T."/>
            <person name="Floi Bucao C."/>
            <person name="Jouanno E."/>
            <person name="Wen M."/>
            <person name="Mejri S."/>
            <person name="Dirks R."/>
            <person name="Jansen H."/>
            <person name="Henkel C."/>
            <person name="Chen W.J."/>
            <person name="Zahm M."/>
            <person name="Cabau C."/>
            <person name="Klopp C."/>
            <person name="Thompson A.W."/>
            <person name="Robinson-Rechavi M."/>
            <person name="Braasch I."/>
            <person name="Lecointre G."/>
            <person name="Bobe J."/>
            <person name="Postlethwait J.H."/>
            <person name="Berthelot C."/>
            <person name="Roest Crollius H."/>
            <person name="Guiguen Y."/>
        </authorList>
    </citation>
    <scope>NUCLEOTIDE SEQUENCE</scope>
    <source>
        <strain evidence="2">NC1722</strain>
    </source>
</reference>
<sequence length="77" mass="8310">MSEKSDSGASGRRAPPSRQTCPSLPGIEPTADSRCDRWDRPERRGEQRINIRYFNDGGLVNAGCAATATPCQGTDTI</sequence>
<proteinExistence type="predicted"/>
<dbReference type="Proteomes" id="UP001221898">
    <property type="component" value="Unassembled WGS sequence"/>
</dbReference>
<gene>
    <name evidence="2" type="ORF">AAFF_G00304060</name>
</gene>
<name>A0AAD7SP45_9TELE</name>
<protein>
    <submittedName>
        <fullName evidence="2">Uncharacterized protein</fullName>
    </submittedName>
</protein>
<keyword evidence="3" id="KW-1185">Reference proteome</keyword>
<comment type="caution">
    <text evidence="2">The sequence shown here is derived from an EMBL/GenBank/DDBJ whole genome shotgun (WGS) entry which is preliminary data.</text>
</comment>
<accession>A0AAD7SP45</accession>
<evidence type="ECO:0000313" key="3">
    <source>
        <dbReference type="Proteomes" id="UP001221898"/>
    </source>
</evidence>
<evidence type="ECO:0000313" key="2">
    <source>
        <dbReference type="EMBL" id="KAJ8406175.1"/>
    </source>
</evidence>
<organism evidence="2 3">
    <name type="scientific">Aldrovandia affinis</name>
    <dbReference type="NCBI Taxonomy" id="143900"/>
    <lineage>
        <taxon>Eukaryota</taxon>
        <taxon>Metazoa</taxon>
        <taxon>Chordata</taxon>
        <taxon>Craniata</taxon>
        <taxon>Vertebrata</taxon>
        <taxon>Euteleostomi</taxon>
        <taxon>Actinopterygii</taxon>
        <taxon>Neopterygii</taxon>
        <taxon>Teleostei</taxon>
        <taxon>Notacanthiformes</taxon>
        <taxon>Halosauridae</taxon>
        <taxon>Aldrovandia</taxon>
    </lineage>
</organism>
<feature type="compositionally biased region" description="Basic and acidic residues" evidence="1">
    <location>
        <begin position="31"/>
        <end position="45"/>
    </location>
</feature>